<accession>A0A0K2TUQ4</accession>
<name>A0A0K2TUQ4_LEPSM</name>
<organism evidence="1">
    <name type="scientific">Lepeophtheirus salmonis</name>
    <name type="common">Salmon louse</name>
    <name type="synonym">Caligus salmonis</name>
    <dbReference type="NCBI Taxonomy" id="72036"/>
    <lineage>
        <taxon>Eukaryota</taxon>
        <taxon>Metazoa</taxon>
        <taxon>Ecdysozoa</taxon>
        <taxon>Arthropoda</taxon>
        <taxon>Crustacea</taxon>
        <taxon>Multicrustacea</taxon>
        <taxon>Hexanauplia</taxon>
        <taxon>Copepoda</taxon>
        <taxon>Siphonostomatoida</taxon>
        <taxon>Caligidae</taxon>
        <taxon>Lepeophtheirus</taxon>
    </lineage>
</organism>
<sequence>MVLGFIDINVPLVPCLELHATHYPHIISYLKSMDIHLKNQVNDEYIKSDFNSNLTKMLIACNITL</sequence>
<proteinExistence type="predicted"/>
<reference evidence="1" key="1">
    <citation type="submission" date="2014-05" db="EMBL/GenBank/DDBJ databases">
        <authorList>
            <person name="Chronopoulou M."/>
        </authorList>
    </citation>
    <scope>NUCLEOTIDE SEQUENCE</scope>
    <source>
        <tissue evidence="1">Whole organism</tissue>
    </source>
</reference>
<evidence type="ECO:0000313" key="1">
    <source>
        <dbReference type="EMBL" id="CDW29377.1"/>
    </source>
</evidence>
<dbReference type="AlphaFoldDB" id="A0A0K2TUQ4"/>
<dbReference type="EMBL" id="HACA01012016">
    <property type="protein sequence ID" value="CDW29377.1"/>
    <property type="molecule type" value="Transcribed_RNA"/>
</dbReference>
<protein>
    <submittedName>
        <fullName evidence="1">Uncharacterized protein</fullName>
    </submittedName>
</protein>